<dbReference type="AlphaFoldDB" id="A0A845A557"/>
<organism evidence="2 3">
    <name type="scientific">Aurantiacibacter arachoides</name>
    <dbReference type="NCBI Taxonomy" id="1850444"/>
    <lineage>
        <taxon>Bacteria</taxon>
        <taxon>Pseudomonadati</taxon>
        <taxon>Pseudomonadota</taxon>
        <taxon>Alphaproteobacteria</taxon>
        <taxon>Sphingomonadales</taxon>
        <taxon>Erythrobacteraceae</taxon>
        <taxon>Aurantiacibacter</taxon>
    </lineage>
</organism>
<dbReference type="GO" id="GO:0006354">
    <property type="term" value="P:DNA-templated transcription elongation"/>
    <property type="evidence" value="ECO:0007669"/>
    <property type="project" value="TreeGrafter"/>
</dbReference>
<dbReference type="Gene3D" id="3.10.50.30">
    <property type="entry name" value="Transcription elongation factor, GreA/GreB, C-terminal domain"/>
    <property type="match status" value="1"/>
</dbReference>
<dbReference type="Pfam" id="PF01272">
    <property type="entry name" value="GreA_GreB"/>
    <property type="match status" value="1"/>
</dbReference>
<protein>
    <submittedName>
        <fullName evidence="2">Nucleoside diphosphate kinase regulator</fullName>
    </submittedName>
</protein>
<accession>A0A845A557</accession>
<comment type="caution">
    <text evidence="2">The sequence shown here is derived from an EMBL/GenBank/DDBJ whole genome shotgun (WGS) entry which is preliminary data.</text>
</comment>
<dbReference type="GO" id="GO:0003677">
    <property type="term" value="F:DNA binding"/>
    <property type="evidence" value="ECO:0007669"/>
    <property type="project" value="InterPro"/>
</dbReference>
<dbReference type="InterPro" id="IPR036953">
    <property type="entry name" value="GreA/GreB_C_sf"/>
</dbReference>
<proteinExistence type="predicted"/>
<dbReference type="GO" id="GO:0070063">
    <property type="term" value="F:RNA polymerase binding"/>
    <property type="evidence" value="ECO:0007669"/>
    <property type="project" value="InterPro"/>
</dbReference>
<dbReference type="InterPro" id="IPR001437">
    <property type="entry name" value="Tscrpt_elong_fac_GreA/B_C"/>
</dbReference>
<keyword evidence="2" id="KW-0418">Kinase</keyword>
<dbReference type="EMBL" id="WTYH01000001">
    <property type="protein sequence ID" value="MXO94067.1"/>
    <property type="molecule type" value="Genomic_DNA"/>
</dbReference>
<evidence type="ECO:0000313" key="2">
    <source>
        <dbReference type="EMBL" id="MXO94067.1"/>
    </source>
</evidence>
<gene>
    <name evidence="2" type="ORF">GRI62_10685</name>
</gene>
<dbReference type="InterPro" id="IPR023459">
    <property type="entry name" value="Tscrpt_elong_fac_GreA/B_fam"/>
</dbReference>
<dbReference type="GO" id="GO:0032784">
    <property type="term" value="P:regulation of DNA-templated transcription elongation"/>
    <property type="evidence" value="ECO:0007669"/>
    <property type="project" value="InterPro"/>
</dbReference>
<feature type="domain" description="Transcription elongation factor GreA/GreB C-terminal" evidence="1">
    <location>
        <begin position="60"/>
        <end position="133"/>
    </location>
</feature>
<reference evidence="2 3" key="1">
    <citation type="submission" date="2019-12" db="EMBL/GenBank/DDBJ databases">
        <title>Genomic-based taxomic classification of the family Erythrobacteraceae.</title>
        <authorList>
            <person name="Xu L."/>
        </authorList>
    </citation>
    <scope>NUCLEOTIDE SEQUENCE [LARGE SCALE GENOMIC DNA]</scope>
    <source>
        <strain evidence="2 3">RC4-10-4</strain>
    </source>
</reference>
<evidence type="ECO:0000313" key="3">
    <source>
        <dbReference type="Proteomes" id="UP000460626"/>
    </source>
</evidence>
<dbReference type="SUPFAM" id="SSF54534">
    <property type="entry name" value="FKBP-like"/>
    <property type="match status" value="1"/>
</dbReference>
<sequence length="137" mass="14600">MTLKTVASDEAPPIHITSADYDLVAELAIRLEAHNPKLSALILNEIDRAHIHETSDILPDIVAIGSEVTFADGINGAERTVTLVLPGQADIEKGRISVLTSVGAGLLGMRVGSTIEWPCPDGRPRTLTILRVTPSET</sequence>
<dbReference type="RefSeq" id="WP_131453334.1">
    <property type="nucleotide sequence ID" value="NZ_BMJK01000002.1"/>
</dbReference>
<evidence type="ECO:0000259" key="1">
    <source>
        <dbReference type="Pfam" id="PF01272"/>
    </source>
</evidence>
<dbReference type="GO" id="GO:0016301">
    <property type="term" value="F:kinase activity"/>
    <property type="evidence" value="ECO:0007669"/>
    <property type="project" value="UniProtKB-KW"/>
</dbReference>
<dbReference type="PANTHER" id="PTHR30437:SF5">
    <property type="entry name" value="REGULATOR OF NUCLEOSIDE DIPHOSPHATE KINASE"/>
    <property type="match status" value="1"/>
</dbReference>
<dbReference type="Proteomes" id="UP000460626">
    <property type="component" value="Unassembled WGS sequence"/>
</dbReference>
<dbReference type="PANTHER" id="PTHR30437">
    <property type="entry name" value="TRANSCRIPTION ELONGATION FACTOR GREA"/>
    <property type="match status" value="1"/>
</dbReference>
<dbReference type="NCBIfam" id="NF004396">
    <property type="entry name" value="PRK05753.1"/>
    <property type="match status" value="1"/>
</dbReference>
<keyword evidence="2" id="KW-0808">Transferase</keyword>
<keyword evidence="3" id="KW-1185">Reference proteome</keyword>
<dbReference type="OrthoDB" id="192847at2"/>
<name>A0A845A557_9SPHN</name>